<dbReference type="Proteomes" id="UP000663193">
    <property type="component" value="Chromosome 3"/>
</dbReference>
<proteinExistence type="predicted"/>
<evidence type="ECO:0000313" key="1">
    <source>
        <dbReference type="EMBL" id="QRC93467.1"/>
    </source>
</evidence>
<organism evidence="1 2">
    <name type="scientific">Phaeosphaeria nodorum (strain SN15 / ATCC MYA-4574 / FGSC 10173)</name>
    <name type="common">Glume blotch fungus</name>
    <name type="synonym">Parastagonospora nodorum</name>
    <dbReference type="NCBI Taxonomy" id="321614"/>
    <lineage>
        <taxon>Eukaryota</taxon>
        <taxon>Fungi</taxon>
        <taxon>Dikarya</taxon>
        <taxon>Ascomycota</taxon>
        <taxon>Pezizomycotina</taxon>
        <taxon>Dothideomycetes</taxon>
        <taxon>Pleosporomycetidae</taxon>
        <taxon>Pleosporales</taxon>
        <taxon>Pleosporineae</taxon>
        <taxon>Phaeosphaeriaceae</taxon>
        <taxon>Parastagonospora</taxon>
    </lineage>
</organism>
<protein>
    <submittedName>
        <fullName evidence="1">Uncharacterized protein</fullName>
    </submittedName>
</protein>
<sequence length="75" mass="8828">MHTCSPLLCDKKDRNPLNKQVRTPCVYTNKGDRGSISCLHSWFDREKRRLQDNTQVMCPRCCDWANDATQRKRNS</sequence>
<name>A0A7U2EV63_PHANO</name>
<reference evidence="2" key="1">
    <citation type="journal article" date="2021" name="BMC Genomics">
        <title>Chromosome-level genome assembly and manually-curated proteome of model necrotroph Parastagonospora nodorum Sn15 reveals a genome-wide trove of candidate effector homologs, and redundancy of virulence-related functions within an accessory chromosome.</title>
        <authorList>
            <person name="Bertazzoni S."/>
            <person name="Jones D.A.B."/>
            <person name="Phan H.T."/>
            <person name="Tan K.-C."/>
            <person name="Hane J.K."/>
        </authorList>
    </citation>
    <scope>NUCLEOTIDE SEQUENCE [LARGE SCALE GENOMIC DNA]</scope>
    <source>
        <strain evidence="2">SN15 / ATCC MYA-4574 / FGSC 10173)</strain>
    </source>
</reference>
<dbReference type="AlphaFoldDB" id="A0A7U2EV63"/>
<dbReference type="EMBL" id="CP069025">
    <property type="protein sequence ID" value="QRC93467.1"/>
    <property type="molecule type" value="Genomic_DNA"/>
</dbReference>
<accession>A0A7U2EV63</accession>
<evidence type="ECO:0000313" key="2">
    <source>
        <dbReference type="Proteomes" id="UP000663193"/>
    </source>
</evidence>
<dbReference type="VEuPathDB" id="FungiDB:JI435_403870"/>
<keyword evidence="2" id="KW-1185">Reference proteome</keyword>
<gene>
    <name evidence="1" type="ORF">JI435_403870</name>
</gene>